<keyword evidence="3" id="KW-0808">Transferase</keyword>
<accession>A0A229UT19</accession>
<dbReference type="OrthoDB" id="2380315at2"/>
<proteinExistence type="predicted"/>
<dbReference type="PANTHER" id="PTHR35882">
    <property type="entry name" value="PELA"/>
    <property type="match status" value="1"/>
</dbReference>
<evidence type="ECO:0000313" key="4">
    <source>
        <dbReference type="Proteomes" id="UP000215509"/>
    </source>
</evidence>
<dbReference type="PANTHER" id="PTHR35882:SF2">
    <property type="entry name" value="PELA"/>
    <property type="match status" value="1"/>
</dbReference>
<keyword evidence="4" id="KW-1185">Reference proteome</keyword>
<dbReference type="GO" id="GO:0016740">
    <property type="term" value="F:transferase activity"/>
    <property type="evidence" value="ECO:0007669"/>
    <property type="project" value="UniProtKB-KW"/>
</dbReference>
<evidence type="ECO:0000259" key="2">
    <source>
        <dbReference type="Pfam" id="PF03537"/>
    </source>
</evidence>
<feature type="signal peptide" evidence="1">
    <location>
        <begin position="1"/>
        <end position="19"/>
    </location>
</feature>
<dbReference type="SUPFAM" id="SSF51445">
    <property type="entry name" value="(Trans)glycosidases"/>
    <property type="match status" value="1"/>
</dbReference>
<keyword evidence="1" id="KW-0732">Signal</keyword>
<dbReference type="AlphaFoldDB" id="A0A229UT19"/>
<dbReference type="InterPro" id="IPR013785">
    <property type="entry name" value="Aldolase_TIM"/>
</dbReference>
<dbReference type="Pfam" id="PF03537">
    <property type="entry name" value="Glyco_hydro_114"/>
    <property type="match status" value="1"/>
</dbReference>
<evidence type="ECO:0000256" key="1">
    <source>
        <dbReference type="SAM" id="SignalP"/>
    </source>
</evidence>
<organism evidence="3 4">
    <name type="scientific">Paenibacillus rigui</name>
    <dbReference type="NCBI Taxonomy" id="554312"/>
    <lineage>
        <taxon>Bacteria</taxon>
        <taxon>Bacillati</taxon>
        <taxon>Bacillota</taxon>
        <taxon>Bacilli</taxon>
        <taxon>Bacillales</taxon>
        <taxon>Paenibacillaceae</taxon>
        <taxon>Paenibacillus</taxon>
    </lineage>
</organism>
<comment type="caution">
    <text evidence="3">The sequence shown here is derived from an EMBL/GenBank/DDBJ whole genome shotgun (WGS) entry which is preliminary data.</text>
</comment>
<name>A0A229UT19_9BACL</name>
<dbReference type="RefSeq" id="WP_094014613.1">
    <property type="nucleotide sequence ID" value="NZ_NMQW01000013.1"/>
</dbReference>
<protein>
    <submittedName>
        <fullName evidence="3">Glucanotransferase</fullName>
    </submittedName>
</protein>
<dbReference type="InterPro" id="IPR004352">
    <property type="entry name" value="GH114_TIM-barrel"/>
</dbReference>
<dbReference type="Gene3D" id="3.20.20.70">
    <property type="entry name" value="Aldolase class I"/>
    <property type="match status" value="1"/>
</dbReference>
<dbReference type="InterPro" id="IPR017853">
    <property type="entry name" value="GH"/>
</dbReference>
<dbReference type="Proteomes" id="UP000215509">
    <property type="component" value="Unassembled WGS sequence"/>
</dbReference>
<gene>
    <name evidence="3" type="ORF">CF651_09470</name>
</gene>
<sequence length="282" mass="31804">MLFKAAARFVVFISLFALISTVLPGRQASAQTASAGVSSIQSFKIFYGTPTKTILDNMQKYNMVVIEPTAYTADQISYIKSRGTIVIGYTSVMEMNAGDKTVAPNVVEDDYFKKNGSKVLFGQWNSYLMDISKSHYQEALLNRIKTQISDKGIDGVFLDTVGRIDSYFTDPAQQAAMRSGYEQLLTQIKSNHPQLSLIQNRAFETLKAISIRYVNGVLWEDFVYKTVSKDAWSKKWISYLQDNQKNNGLLVLATVPDTKSQDYSKKLNFIPSLNPNDVYNKW</sequence>
<feature type="chain" id="PRO_5038698049" evidence="1">
    <location>
        <begin position="20"/>
        <end position="282"/>
    </location>
</feature>
<reference evidence="3 4" key="1">
    <citation type="submission" date="2017-07" db="EMBL/GenBank/DDBJ databases">
        <title>Genome sequencing and assembly of Paenibacillus rigui.</title>
        <authorList>
            <person name="Mayilraj S."/>
        </authorList>
    </citation>
    <scope>NUCLEOTIDE SEQUENCE [LARGE SCALE GENOMIC DNA]</scope>
    <source>
        <strain evidence="3 4">JCM 16352</strain>
    </source>
</reference>
<evidence type="ECO:0000313" key="3">
    <source>
        <dbReference type="EMBL" id="OXM86666.1"/>
    </source>
</evidence>
<dbReference type="EMBL" id="NMQW01000013">
    <property type="protein sequence ID" value="OXM86666.1"/>
    <property type="molecule type" value="Genomic_DNA"/>
</dbReference>
<feature type="domain" description="Glycoside-hydrolase family GH114 TIM-barrel" evidence="2">
    <location>
        <begin position="57"/>
        <end position="224"/>
    </location>
</feature>